<dbReference type="InParanoid" id="A0A1X7SGA2"/>
<reference evidence="1" key="1">
    <citation type="submission" date="2017-05" db="UniProtKB">
        <authorList>
            <consortium name="EnsemblMetazoa"/>
        </authorList>
    </citation>
    <scope>IDENTIFICATION</scope>
</reference>
<sequence>LYACRIDLHVYSALDNSTGSWVWKAVKAVKDILSRVEKLRQLIDELHSAYYSGFNSL</sequence>
<dbReference type="AlphaFoldDB" id="A0A1X7SGA2"/>
<evidence type="ECO:0000313" key="1">
    <source>
        <dbReference type="EnsemblMetazoa" id="Aqu2.1.01089_001"/>
    </source>
</evidence>
<organism evidence="1">
    <name type="scientific">Amphimedon queenslandica</name>
    <name type="common">Sponge</name>
    <dbReference type="NCBI Taxonomy" id="400682"/>
    <lineage>
        <taxon>Eukaryota</taxon>
        <taxon>Metazoa</taxon>
        <taxon>Porifera</taxon>
        <taxon>Demospongiae</taxon>
        <taxon>Heteroscleromorpha</taxon>
        <taxon>Haplosclerida</taxon>
        <taxon>Niphatidae</taxon>
        <taxon>Amphimedon</taxon>
    </lineage>
</organism>
<name>A0A1X7SGA2_AMPQE</name>
<proteinExistence type="predicted"/>
<protein>
    <submittedName>
        <fullName evidence="1">Uncharacterized protein</fullName>
    </submittedName>
</protein>
<accession>A0A1X7SGA2</accession>
<dbReference type="EnsemblMetazoa" id="Aqu2.1.01089_001">
    <property type="protein sequence ID" value="Aqu2.1.01089_001"/>
    <property type="gene ID" value="Aqu2.1.01089"/>
</dbReference>